<dbReference type="RefSeq" id="WP_375556933.1">
    <property type="nucleotide sequence ID" value="NZ_JBBVGT010000002.1"/>
</dbReference>
<dbReference type="Proteomes" id="UP001580928">
    <property type="component" value="Unassembled WGS sequence"/>
</dbReference>
<dbReference type="EMBL" id="JBBVGT010000002">
    <property type="protein sequence ID" value="MFB5945392.1"/>
    <property type="molecule type" value="Genomic_DNA"/>
</dbReference>
<proteinExistence type="predicted"/>
<organism evidence="3 4">
    <name type="scientific">Albibacterium profundi</name>
    <dbReference type="NCBI Taxonomy" id="3134906"/>
    <lineage>
        <taxon>Bacteria</taxon>
        <taxon>Pseudomonadati</taxon>
        <taxon>Bacteroidota</taxon>
        <taxon>Sphingobacteriia</taxon>
        <taxon>Sphingobacteriales</taxon>
        <taxon>Sphingobacteriaceae</taxon>
        <taxon>Albibacterium</taxon>
    </lineage>
</organism>
<evidence type="ECO:0000313" key="3">
    <source>
        <dbReference type="EMBL" id="MFB5945392.1"/>
    </source>
</evidence>
<reference evidence="3 4" key="1">
    <citation type="submission" date="2024-04" db="EMBL/GenBank/DDBJ databases">
        <title>Albibacterium profundi sp. nov., isolated from sediment of the Challenger Deep of Mariana Trench.</title>
        <authorList>
            <person name="Wang Y."/>
        </authorList>
    </citation>
    <scope>NUCLEOTIDE SEQUENCE [LARGE SCALE GENOMIC DNA]</scope>
    <source>
        <strain evidence="3 4">RHL897</strain>
    </source>
</reference>
<gene>
    <name evidence="3" type="ORF">WKR92_06080</name>
</gene>
<comment type="caution">
    <text evidence="3">The sequence shown here is derived from an EMBL/GenBank/DDBJ whole genome shotgun (WGS) entry which is preliminary data.</text>
</comment>
<name>A0ABV5CCU9_9SPHI</name>
<dbReference type="Pfam" id="PF01979">
    <property type="entry name" value="Amidohydro_1"/>
    <property type="match status" value="1"/>
</dbReference>
<accession>A0ABV5CCU9</accession>
<evidence type="ECO:0000313" key="4">
    <source>
        <dbReference type="Proteomes" id="UP001580928"/>
    </source>
</evidence>
<keyword evidence="4" id="KW-1185">Reference proteome</keyword>
<dbReference type="PANTHER" id="PTHR43794:SF11">
    <property type="entry name" value="AMIDOHYDROLASE-RELATED DOMAIN-CONTAINING PROTEIN"/>
    <property type="match status" value="1"/>
</dbReference>
<dbReference type="InterPro" id="IPR050287">
    <property type="entry name" value="MTA/SAH_deaminase"/>
</dbReference>
<dbReference type="SUPFAM" id="SSF51556">
    <property type="entry name" value="Metallo-dependent hydrolases"/>
    <property type="match status" value="1"/>
</dbReference>
<sequence>MRRYVSADYLFPVNTPPIRNGVIVMDEEGEIIKLISDEQVPSGISVEEHRGILVPGFVNSHCHLELSYLHKQIPSETGLIDFIRSVTAERSVEQQAIDTAIREADEAMQKEGIVVVGDIANTLNSRQVKLDSSIHYHTFAEVFNFNPEEAKETFKKGNDLCEAFSPLSSSITPHAPYSVTKELFRYIKSFCDDGHNLISIHNQESEEENKLYRYKTGAFVNFYESFNKDISFFKAQARNSLRSVLPLLPESQRILLVHNTYTSFKDNNFVDRYKRDVTWCLCPNANLYIESRLPNIDLFIRSRRPVVLGTDSLASNDKLSILSEIKTLLKNSSNLSLELAIKWATINGAKYFGVDDVYGSLEPGKKPGVNLLTNNKGLNITDATEVVKLA</sequence>
<dbReference type="InterPro" id="IPR011059">
    <property type="entry name" value="Metal-dep_hydrolase_composite"/>
</dbReference>
<keyword evidence="1" id="KW-0378">Hydrolase</keyword>
<dbReference type="Gene3D" id="3.20.20.140">
    <property type="entry name" value="Metal-dependent hydrolases"/>
    <property type="match status" value="1"/>
</dbReference>
<evidence type="ECO:0000256" key="1">
    <source>
        <dbReference type="ARBA" id="ARBA00022801"/>
    </source>
</evidence>
<feature type="domain" description="Amidohydrolase-related" evidence="2">
    <location>
        <begin position="52"/>
        <end position="372"/>
    </location>
</feature>
<dbReference type="Gene3D" id="2.30.40.10">
    <property type="entry name" value="Urease, subunit C, domain 1"/>
    <property type="match status" value="1"/>
</dbReference>
<dbReference type="InterPro" id="IPR006680">
    <property type="entry name" value="Amidohydro-rel"/>
</dbReference>
<protein>
    <submittedName>
        <fullName evidence="3">Amidohydrolase family protein</fullName>
    </submittedName>
</protein>
<evidence type="ECO:0000259" key="2">
    <source>
        <dbReference type="Pfam" id="PF01979"/>
    </source>
</evidence>
<dbReference type="InterPro" id="IPR032466">
    <property type="entry name" value="Metal_Hydrolase"/>
</dbReference>
<dbReference type="PANTHER" id="PTHR43794">
    <property type="entry name" value="AMINOHYDROLASE SSNA-RELATED"/>
    <property type="match status" value="1"/>
</dbReference>